<dbReference type="RefSeq" id="WP_126331402.1">
    <property type="nucleotide sequence ID" value="NZ_LR134343.1"/>
</dbReference>
<name>A0A448GY20_9GAMM</name>
<gene>
    <name evidence="1" type="ORF">NCTC10297_01714</name>
</gene>
<evidence type="ECO:0000313" key="1">
    <source>
        <dbReference type="EMBL" id="VEG13744.1"/>
    </source>
</evidence>
<proteinExistence type="predicted"/>
<dbReference type="KEGG" id="mcun:NCTC10297_01714"/>
<dbReference type="AlphaFoldDB" id="A0A448GY20"/>
<reference evidence="1 2" key="1">
    <citation type="submission" date="2018-12" db="EMBL/GenBank/DDBJ databases">
        <authorList>
            <consortium name="Pathogen Informatics"/>
        </authorList>
    </citation>
    <scope>NUCLEOTIDE SEQUENCE [LARGE SCALE GENOMIC DNA]</scope>
    <source>
        <strain evidence="1 2">NCTC10297</strain>
    </source>
</reference>
<organism evidence="1 2">
    <name type="scientific">Moraxella cuniculi</name>
    <dbReference type="NCBI Taxonomy" id="34061"/>
    <lineage>
        <taxon>Bacteria</taxon>
        <taxon>Pseudomonadati</taxon>
        <taxon>Pseudomonadota</taxon>
        <taxon>Gammaproteobacteria</taxon>
        <taxon>Moraxellales</taxon>
        <taxon>Moraxellaceae</taxon>
        <taxon>Moraxella</taxon>
    </lineage>
</organism>
<accession>A0A448GY20</accession>
<dbReference type="EMBL" id="LR134343">
    <property type="protein sequence ID" value="VEG13744.1"/>
    <property type="molecule type" value="Genomic_DNA"/>
</dbReference>
<dbReference type="Proteomes" id="UP000274100">
    <property type="component" value="Chromosome"/>
</dbReference>
<protein>
    <submittedName>
        <fullName evidence="1">Uncharacterized protein</fullName>
    </submittedName>
</protein>
<evidence type="ECO:0000313" key="2">
    <source>
        <dbReference type="Proteomes" id="UP000274100"/>
    </source>
</evidence>
<sequence length="110" mass="13068">MSILFPNCDDYISRYGCDSILNDDFTQLTTFYYQKFKLSILTDCYDFIDIKLYCNDFLISHLYEEGVDRITLFNNNIKVFFKEIPGYFDNKFLELIVDNNLSIKSVSMRS</sequence>